<sequence length="434" mass="50429">MRGAKTGVEARLREQAPHLLDINGDLCHHIHNAVKQFCQPFEGWVERLFHDLNTDFKWLSISKDILAEICHLFSVKFSAPQRFIPHRWLSVYDTSLSTLRLLDMLRLFYYPFTASQSHKKEINNIIHRFHKPDSKASVKVHHIFQRLRNMFKSLNKDNRDRKQRIIERLFTNFTKTSLILNFLSSALPMLKEYVCQFQCVEPMIHKMHDFQVSTTRKFLASFIKPEKIVDLTPKQLLKLDVGSVENNLDLKQLFIGKTTSTILKDYTASEKTSFLITVSRAYRLGAKHLLKTLPLDNKFFVCLSALDPDVPCHSAVGKSLNALMDFFPHYLTPGEMDLLATEVKDYNVSPNNYAKTERVDVWWGKQSKYPTLQKLARACLSIFHGPQVEGSFSRMKDIMKVVWQHGCVHIFCCSDNKIFPNVKGYNCCFMFQKK</sequence>
<dbReference type="InterPro" id="IPR012337">
    <property type="entry name" value="RNaseH-like_sf"/>
</dbReference>
<dbReference type="Proteomes" id="UP000735302">
    <property type="component" value="Unassembled WGS sequence"/>
</dbReference>
<dbReference type="PANTHER" id="PTHR37162">
    <property type="entry name" value="HAT FAMILY DIMERISATION DOMAINCONTAINING PROTEIN-RELATED"/>
    <property type="match status" value="1"/>
</dbReference>
<dbReference type="EMBL" id="BLXT01004610">
    <property type="protein sequence ID" value="GFO15382.1"/>
    <property type="molecule type" value="Genomic_DNA"/>
</dbReference>
<evidence type="ECO:0000313" key="2">
    <source>
        <dbReference type="Proteomes" id="UP000735302"/>
    </source>
</evidence>
<proteinExistence type="predicted"/>
<name>A0AAV4B7A9_9GAST</name>
<keyword evidence="2" id="KW-1185">Reference proteome</keyword>
<organism evidence="1 2">
    <name type="scientific">Plakobranchus ocellatus</name>
    <dbReference type="NCBI Taxonomy" id="259542"/>
    <lineage>
        <taxon>Eukaryota</taxon>
        <taxon>Metazoa</taxon>
        <taxon>Spiralia</taxon>
        <taxon>Lophotrochozoa</taxon>
        <taxon>Mollusca</taxon>
        <taxon>Gastropoda</taxon>
        <taxon>Heterobranchia</taxon>
        <taxon>Euthyneura</taxon>
        <taxon>Panpulmonata</taxon>
        <taxon>Sacoglossa</taxon>
        <taxon>Placobranchoidea</taxon>
        <taxon>Plakobranchidae</taxon>
        <taxon>Plakobranchus</taxon>
    </lineage>
</organism>
<evidence type="ECO:0000313" key="1">
    <source>
        <dbReference type="EMBL" id="GFO15382.1"/>
    </source>
</evidence>
<protein>
    <recommendedName>
        <fullName evidence="3">HAT C-terminal dimerisation domain-containing protein</fullName>
    </recommendedName>
</protein>
<dbReference type="AlphaFoldDB" id="A0AAV4B7A9"/>
<dbReference type="SUPFAM" id="SSF53098">
    <property type="entry name" value="Ribonuclease H-like"/>
    <property type="match status" value="1"/>
</dbReference>
<comment type="caution">
    <text evidence="1">The sequence shown here is derived from an EMBL/GenBank/DDBJ whole genome shotgun (WGS) entry which is preliminary data.</text>
</comment>
<accession>A0AAV4B7A9</accession>
<reference evidence="1 2" key="1">
    <citation type="journal article" date="2021" name="Elife">
        <title>Chloroplast acquisition without the gene transfer in kleptoplastic sea slugs, Plakobranchus ocellatus.</title>
        <authorList>
            <person name="Maeda T."/>
            <person name="Takahashi S."/>
            <person name="Yoshida T."/>
            <person name="Shimamura S."/>
            <person name="Takaki Y."/>
            <person name="Nagai Y."/>
            <person name="Toyoda A."/>
            <person name="Suzuki Y."/>
            <person name="Arimoto A."/>
            <person name="Ishii H."/>
            <person name="Satoh N."/>
            <person name="Nishiyama T."/>
            <person name="Hasebe M."/>
            <person name="Maruyama T."/>
            <person name="Minagawa J."/>
            <person name="Obokata J."/>
            <person name="Shigenobu S."/>
        </authorList>
    </citation>
    <scope>NUCLEOTIDE SEQUENCE [LARGE SCALE GENOMIC DNA]</scope>
</reference>
<evidence type="ECO:0008006" key="3">
    <source>
        <dbReference type="Google" id="ProtNLM"/>
    </source>
</evidence>
<dbReference type="PANTHER" id="PTHR37162:SF1">
    <property type="entry name" value="BED-TYPE DOMAIN-CONTAINING PROTEIN"/>
    <property type="match status" value="1"/>
</dbReference>
<gene>
    <name evidence="1" type="ORF">PoB_004188700</name>
</gene>